<dbReference type="AlphaFoldDB" id="A0A1G9RLL6"/>
<name>A0A1G9RLL6_9FIRM</name>
<accession>A0A1G9RLL6</accession>
<keyword evidence="3" id="KW-1133">Transmembrane helix</keyword>
<dbReference type="EMBL" id="FNHB01000003">
    <property type="protein sequence ID" value="SDM24133.1"/>
    <property type="molecule type" value="Genomic_DNA"/>
</dbReference>
<feature type="transmembrane region" description="Helical" evidence="3">
    <location>
        <begin position="95"/>
        <end position="115"/>
    </location>
</feature>
<sequence length="371" mass="41781">MAKKPLAYGSRRTNNEGEAKALSEHNFRHVDQIERWKQEYVRYTTAEEKLASLSKLSYDPVDYALMLVPAPWVERQAPDFNYLIEEARIAAESKFFTPIAYRFAGFIVSIVMLMLSTSSAFLWISGVLTMVLLASLFVAIQQRYTGIDAAVGNARAEAQTRTEQMRQMIAEEKRRHEEAETERIAVVEKLMAGDIAAIFTRLDHVLSGLNFPVPVEVTVNIYAEIPLIKIVLPPKSIIPLQSCAMLPSGRLKHTDKEARAVNKQYVELCAAVMMQIMSVLYANIPSFDRAYVWGLTKNATERDCVFELTLSREELAKACLAETGIAAVRQLQSRFETDTALNLKILEADPPPEWEGAPQQLVRSMHINLAK</sequence>
<keyword evidence="5" id="KW-1185">Reference proteome</keyword>
<feature type="region of interest" description="Disordered" evidence="2">
    <location>
        <begin position="1"/>
        <end position="20"/>
    </location>
</feature>
<organism evidence="4 5">
    <name type="scientific">Dendrosporobacter quercicolus</name>
    <dbReference type="NCBI Taxonomy" id="146817"/>
    <lineage>
        <taxon>Bacteria</taxon>
        <taxon>Bacillati</taxon>
        <taxon>Bacillota</taxon>
        <taxon>Negativicutes</taxon>
        <taxon>Selenomonadales</taxon>
        <taxon>Sporomusaceae</taxon>
        <taxon>Dendrosporobacter</taxon>
    </lineage>
</organism>
<evidence type="ECO:0000313" key="5">
    <source>
        <dbReference type="Proteomes" id="UP000214880"/>
    </source>
</evidence>
<gene>
    <name evidence="4" type="ORF">SAMN04488502_10333</name>
</gene>
<dbReference type="RefSeq" id="WP_092071275.1">
    <property type="nucleotide sequence ID" value="NZ_FNHB01000003.1"/>
</dbReference>
<reference evidence="4 5" key="1">
    <citation type="submission" date="2016-10" db="EMBL/GenBank/DDBJ databases">
        <authorList>
            <person name="de Groot N.N."/>
        </authorList>
    </citation>
    <scope>NUCLEOTIDE SEQUENCE [LARGE SCALE GENOMIC DNA]</scope>
    <source>
        <strain evidence="4 5">DSM 1736</strain>
    </source>
</reference>
<keyword evidence="3" id="KW-0472">Membrane</keyword>
<keyword evidence="3" id="KW-0812">Transmembrane</keyword>
<keyword evidence="1" id="KW-0175">Coiled coil</keyword>
<protein>
    <submittedName>
        <fullName evidence="4">Uncharacterized protein</fullName>
    </submittedName>
</protein>
<feature type="coiled-coil region" evidence="1">
    <location>
        <begin position="155"/>
        <end position="189"/>
    </location>
</feature>
<evidence type="ECO:0000256" key="1">
    <source>
        <dbReference type="SAM" id="Coils"/>
    </source>
</evidence>
<evidence type="ECO:0000256" key="3">
    <source>
        <dbReference type="SAM" id="Phobius"/>
    </source>
</evidence>
<dbReference type="OrthoDB" id="1675889at2"/>
<dbReference type="Proteomes" id="UP000214880">
    <property type="component" value="Unassembled WGS sequence"/>
</dbReference>
<dbReference type="STRING" id="146817.SAMN04488502_10333"/>
<feature type="transmembrane region" description="Helical" evidence="3">
    <location>
        <begin position="121"/>
        <end position="140"/>
    </location>
</feature>
<proteinExistence type="predicted"/>
<evidence type="ECO:0000256" key="2">
    <source>
        <dbReference type="SAM" id="MobiDB-lite"/>
    </source>
</evidence>
<evidence type="ECO:0000313" key="4">
    <source>
        <dbReference type="EMBL" id="SDM24133.1"/>
    </source>
</evidence>